<feature type="transmembrane region" description="Helical" evidence="8">
    <location>
        <begin position="60"/>
        <end position="83"/>
    </location>
</feature>
<dbReference type="EMBL" id="JBHSMH010000041">
    <property type="protein sequence ID" value="MFC5469768.1"/>
    <property type="molecule type" value="Genomic_DNA"/>
</dbReference>
<evidence type="ECO:0000256" key="3">
    <source>
        <dbReference type="ARBA" id="ARBA00022475"/>
    </source>
</evidence>
<evidence type="ECO:0000256" key="1">
    <source>
        <dbReference type="ARBA" id="ARBA00004651"/>
    </source>
</evidence>
<keyword evidence="5 8" id="KW-1133">Transmembrane helix</keyword>
<dbReference type="InterPro" id="IPR045324">
    <property type="entry name" value="Small_multidrug_res"/>
</dbReference>
<evidence type="ECO:0000256" key="2">
    <source>
        <dbReference type="ARBA" id="ARBA00022448"/>
    </source>
</evidence>
<proteinExistence type="inferred from homology"/>
<keyword evidence="3" id="KW-1003">Cell membrane</keyword>
<keyword evidence="2" id="KW-0813">Transport</keyword>
<comment type="caution">
    <text evidence="9">The sequence shown here is derived from an EMBL/GenBank/DDBJ whole genome shotgun (WGS) entry which is preliminary data.</text>
</comment>
<sequence length="116" mass="11946">MFKGENKFWFLLLGAGICEIGWVSGLKHADGAGEWALTVLGIALSFAGLLVASKVLEVGTAYAVFTGVGAAGMVLAESAFFGIDLDSGKLALVIVLVFGIGGLKMTAGHAVKEEEQ</sequence>
<evidence type="ECO:0000256" key="5">
    <source>
        <dbReference type="ARBA" id="ARBA00022989"/>
    </source>
</evidence>
<evidence type="ECO:0000256" key="8">
    <source>
        <dbReference type="SAM" id="Phobius"/>
    </source>
</evidence>
<feature type="transmembrane region" description="Helical" evidence="8">
    <location>
        <begin position="89"/>
        <end position="107"/>
    </location>
</feature>
<dbReference type="Pfam" id="PF00893">
    <property type="entry name" value="Multi_Drug_Res"/>
    <property type="match status" value="1"/>
</dbReference>
<reference evidence="10" key="1">
    <citation type="journal article" date="2019" name="Int. J. Syst. Evol. Microbiol.">
        <title>The Global Catalogue of Microorganisms (GCM) 10K type strain sequencing project: providing services to taxonomists for standard genome sequencing and annotation.</title>
        <authorList>
            <consortium name="The Broad Institute Genomics Platform"/>
            <consortium name="The Broad Institute Genome Sequencing Center for Infectious Disease"/>
            <person name="Wu L."/>
            <person name="Ma J."/>
        </authorList>
    </citation>
    <scope>NUCLEOTIDE SEQUENCE [LARGE SCALE GENOMIC DNA]</scope>
    <source>
        <strain evidence="10">CCUG 57113</strain>
    </source>
</reference>
<comment type="subcellular location">
    <subcellularLocation>
        <location evidence="1 7">Cell membrane</location>
        <topology evidence="1 7">Multi-pass membrane protein</topology>
    </subcellularLocation>
</comment>
<evidence type="ECO:0000256" key="6">
    <source>
        <dbReference type="ARBA" id="ARBA00023136"/>
    </source>
</evidence>
<accession>A0ABW0LV96</accession>
<dbReference type="PANTHER" id="PTHR30561">
    <property type="entry name" value="SMR FAMILY PROTON-DEPENDENT DRUG EFFLUX TRANSPORTER SUGE"/>
    <property type="match status" value="1"/>
</dbReference>
<dbReference type="InterPro" id="IPR037185">
    <property type="entry name" value="EmrE-like"/>
</dbReference>
<gene>
    <name evidence="9" type="ORF">ACFPPD_13625</name>
</gene>
<keyword evidence="6 8" id="KW-0472">Membrane</keyword>
<protein>
    <submittedName>
        <fullName evidence="9">DMT family transporter</fullName>
    </submittedName>
</protein>
<evidence type="ECO:0000256" key="7">
    <source>
        <dbReference type="RuleBase" id="RU003942"/>
    </source>
</evidence>
<evidence type="ECO:0000256" key="4">
    <source>
        <dbReference type="ARBA" id="ARBA00022692"/>
    </source>
</evidence>
<dbReference type="Proteomes" id="UP001596105">
    <property type="component" value="Unassembled WGS sequence"/>
</dbReference>
<keyword evidence="10" id="KW-1185">Reference proteome</keyword>
<evidence type="ECO:0000313" key="10">
    <source>
        <dbReference type="Proteomes" id="UP001596105"/>
    </source>
</evidence>
<feature type="transmembrane region" description="Helical" evidence="8">
    <location>
        <begin position="35"/>
        <end position="53"/>
    </location>
</feature>
<dbReference type="PANTHER" id="PTHR30561:SF0">
    <property type="entry name" value="GUANIDINIUM EXPORTER"/>
    <property type="match status" value="1"/>
</dbReference>
<keyword evidence="4 7" id="KW-0812">Transmembrane</keyword>
<dbReference type="RefSeq" id="WP_209745508.1">
    <property type="nucleotide sequence ID" value="NZ_JBHSMH010000041.1"/>
</dbReference>
<comment type="similarity">
    <text evidence="7">Belongs to the drug/metabolite transporter (DMT) superfamily. Small multidrug resistance (SMR) (TC 2.A.7.1) family.</text>
</comment>
<organism evidence="9 10">
    <name type="scientific">Cohnella suwonensis</name>
    <dbReference type="NCBI Taxonomy" id="696072"/>
    <lineage>
        <taxon>Bacteria</taxon>
        <taxon>Bacillati</taxon>
        <taxon>Bacillota</taxon>
        <taxon>Bacilli</taxon>
        <taxon>Bacillales</taxon>
        <taxon>Paenibacillaceae</taxon>
        <taxon>Cohnella</taxon>
    </lineage>
</organism>
<dbReference type="Gene3D" id="1.10.3730.20">
    <property type="match status" value="1"/>
</dbReference>
<name>A0ABW0LV96_9BACL</name>
<dbReference type="InterPro" id="IPR000390">
    <property type="entry name" value="Small_drug/metabolite_transptr"/>
</dbReference>
<dbReference type="SUPFAM" id="SSF103481">
    <property type="entry name" value="Multidrug resistance efflux transporter EmrE"/>
    <property type="match status" value="1"/>
</dbReference>
<evidence type="ECO:0000313" key="9">
    <source>
        <dbReference type="EMBL" id="MFC5469768.1"/>
    </source>
</evidence>